<keyword evidence="2" id="KW-0238">DNA-binding</keyword>
<dbReference type="PRINTS" id="PR00036">
    <property type="entry name" value="HTHLACI"/>
</dbReference>
<evidence type="ECO:0000313" key="6">
    <source>
        <dbReference type="Proteomes" id="UP000216024"/>
    </source>
</evidence>
<keyword evidence="1" id="KW-0805">Transcription regulation</keyword>
<dbReference type="SMART" id="SM00354">
    <property type="entry name" value="HTH_LACI"/>
    <property type="match status" value="1"/>
</dbReference>
<evidence type="ECO:0000256" key="1">
    <source>
        <dbReference type="ARBA" id="ARBA00023015"/>
    </source>
</evidence>
<dbReference type="InterPro" id="IPR000843">
    <property type="entry name" value="HTH_LacI"/>
</dbReference>
<gene>
    <name evidence="5" type="ORF">CCE28_05135</name>
</gene>
<dbReference type="SUPFAM" id="SSF47413">
    <property type="entry name" value="lambda repressor-like DNA-binding domains"/>
    <property type="match status" value="1"/>
</dbReference>
<dbReference type="OrthoDB" id="9784962at2"/>
<dbReference type="Pfam" id="PF00356">
    <property type="entry name" value="LacI"/>
    <property type="match status" value="1"/>
</dbReference>
<evidence type="ECO:0000313" key="5">
    <source>
        <dbReference type="EMBL" id="PAB60285.1"/>
    </source>
</evidence>
<evidence type="ECO:0000256" key="3">
    <source>
        <dbReference type="ARBA" id="ARBA00023163"/>
    </source>
</evidence>
<dbReference type="InterPro" id="IPR028082">
    <property type="entry name" value="Peripla_BP_I"/>
</dbReference>
<dbReference type="PROSITE" id="PS50932">
    <property type="entry name" value="HTH_LACI_2"/>
    <property type="match status" value="1"/>
</dbReference>
<dbReference type="EMBL" id="NIBG01000003">
    <property type="protein sequence ID" value="PAB60285.1"/>
    <property type="molecule type" value="Genomic_DNA"/>
</dbReference>
<dbReference type="GO" id="GO:0003700">
    <property type="term" value="F:DNA-binding transcription factor activity"/>
    <property type="evidence" value="ECO:0007669"/>
    <property type="project" value="TreeGrafter"/>
</dbReference>
<protein>
    <submittedName>
        <fullName evidence="5">Catabolite control protein A</fullName>
    </submittedName>
</protein>
<dbReference type="RefSeq" id="WP_095131656.1">
    <property type="nucleotide sequence ID" value="NZ_NIBG01000003.1"/>
</dbReference>
<dbReference type="Pfam" id="PF13377">
    <property type="entry name" value="Peripla_BP_3"/>
    <property type="match status" value="1"/>
</dbReference>
<dbReference type="PANTHER" id="PTHR30146">
    <property type="entry name" value="LACI-RELATED TRANSCRIPTIONAL REPRESSOR"/>
    <property type="match status" value="1"/>
</dbReference>
<dbReference type="CDD" id="cd19975">
    <property type="entry name" value="PBP1_CcpA-like"/>
    <property type="match status" value="1"/>
</dbReference>
<evidence type="ECO:0000259" key="4">
    <source>
        <dbReference type="PROSITE" id="PS50932"/>
    </source>
</evidence>
<dbReference type="CDD" id="cd01392">
    <property type="entry name" value="HTH_LacI"/>
    <property type="match status" value="1"/>
</dbReference>
<dbReference type="InterPro" id="IPR010982">
    <property type="entry name" value="Lambda_DNA-bd_dom_sf"/>
</dbReference>
<reference evidence="5 6" key="1">
    <citation type="submission" date="2017-06" db="EMBL/GenBank/DDBJ databases">
        <title>Draft genome sequence of anaerobic fermentative bacterium Anaeromicrobium sediminis DY2726D isolated from West Pacific Ocean sediments.</title>
        <authorList>
            <person name="Zeng X."/>
        </authorList>
    </citation>
    <scope>NUCLEOTIDE SEQUENCE [LARGE SCALE GENOMIC DNA]</scope>
    <source>
        <strain evidence="5 6">DY2726D</strain>
    </source>
</reference>
<dbReference type="SUPFAM" id="SSF53822">
    <property type="entry name" value="Periplasmic binding protein-like I"/>
    <property type="match status" value="1"/>
</dbReference>
<dbReference type="PROSITE" id="PS00356">
    <property type="entry name" value="HTH_LACI_1"/>
    <property type="match status" value="1"/>
</dbReference>
<organism evidence="5 6">
    <name type="scientific">Anaeromicrobium sediminis</name>
    <dbReference type="NCBI Taxonomy" id="1478221"/>
    <lineage>
        <taxon>Bacteria</taxon>
        <taxon>Bacillati</taxon>
        <taxon>Bacillota</taxon>
        <taxon>Clostridia</taxon>
        <taxon>Peptostreptococcales</taxon>
        <taxon>Thermotaleaceae</taxon>
        <taxon>Anaeromicrobium</taxon>
    </lineage>
</organism>
<dbReference type="GO" id="GO:0000976">
    <property type="term" value="F:transcription cis-regulatory region binding"/>
    <property type="evidence" value="ECO:0007669"/>
    <property type="project" value="TreeGrafter"/>
</dbReference>
<dbReference type="InterPro" id="IPR046335">
    <property type="entry name" value="LacI/GalR-like_sensor"/>
</dbReference>
<dbReference type="Gene3D" id="3.40.50.2300">
    <property type="match status" value="2"/>
</dbReference>
<proteinExistence type="predicted"/>
<comment type="caution">
    <text evidence="5">The sequence shown here is derived from an EMBL/GenBank/DDBJ whole genome shotgun (WGS) entry which is preliminary data.</text>
</comment>
<name>A0A267MN33_9FIRM</name>
<evidence type="ECO:0000256" key="2">
    <source>
        <dbReference type="ARBA" id="ARBA00023125"/>
    </source>
</evidence>
<dbReference type="Proteomes" id="UP000216024">
    <property type="component" value="Unassembled WGS sequence"/>
</dbReference>
<keyword evidence="6" id="KW-1185">Reference proteome</keyword>
<keyword evidence="3" id="KW-0804">Transcription</keyword>
<accession>A0A267MN33</accession>
<dbReference type="AlphaFoldDB" id="A0A267MN33"/>
<feature type="domain" description="HTH lacI-type" evidence="4">
    <location>
        <begin position="3"/>
        <end position="57"/>
    </location>
</feature>
<dbReference type="Gene3D" id="1.10.260.40">
    <property type="entry name" value="lambda repressor-like DNA-binding domains"/>
    <property type="match status" value="1"/>
</dbReference>
<dbReference type="PANTHER" id="PTHR30146:SF149">
    <property type="entry name" value="HTH-TYPE TRANSCRIPTIONAL REGULATOR EBGR"/>
    <property type="match status" value="1"/>
</dbReference>
<sequence>MAISIKDVAKMAEVSVATVSRVLNKNTNVKEETEKRVLDAIEKTGYKPNAIARSLKVKNTRTIGIMIPDISSNFFPEVVRGIEDVANEFNYNIILCNTDLDREKESKYLDILVEKQVDGIIYMSNTFTDQLAEKVKKMGIEIVLISTDYKDLPSITIDNVKASKDAVDYLIEKGYENIALIGGQMTDPNAGLPRYNGYINAMSHAGKTINKDFIVEGNYKFESGYTGMKKLLELEKKPDAVFTVSDEMAVGIIRAVLESGYKVPKDMAVIGFDNTNMAKMTYPSLTTLSQPLYEMGAVGMRLLTKLLNKEEVENHKIVLEHELIKRESA</sequence>